<dbReference type="PANTHER" id="PTHR10846">
    <property type="entry name" value="SODIUM/POTASSIUM/CALCIUM EXCHANGER"/>
    <property type="match status" value="1"/>
</dbReference>
<dbReference type="Proteomes" id="UP000346198">
    <property type="component" value="Unassembled WGS sequence"/>
</dbReference>
<evidence type="ECO:0000256" key="2">
    <source>
        <dbReference type="ARBA" id="ARBA00022692"/>
    </source>
</evidence>
<evidence type="ECO:0000256" key="4">
    <source>
        <dbReference type="ARBA" id="ARBA00023136"/>
    </source>
</evidence>
<dbReference type="Pfam" id="PF01699">
    <property type="entry name" value="Na_Ca_ex"/>
    <property type="match status" value="2"/>
</dbReference>
<evidence type="ECO:0000313" key="8">
    <source>
        <dbReference type="Proteomes" id="UP000346198"/>
    </source>
</evidence>
<feature type="transmembrane region" description="Helical" evidence="5">
    <location>
        <begin position="46"/>
        <end position="72"/>
    </location>
</feature>
<feature type="transmembrane region" description="Helical" evidence="5">
    <location>
        <begin position="197"/>
        <end position="219"/>
    </location>
</feature>
<sequence>MHFFEQLIGSQTGLVLAFLATAAVVVLAGIRLSIYGDALGDRTGLGSGLIGLVFLAGVTSLPELVVSLTSVIQSADPAQGADLAVGNMLGSNVFNLLILALMALLFPRKFDPTKLENPHTDSTVYGFVMLGIFSIAFATANLGGMQIPVLGCSWPVLALPIMYAVILRREHLQQTEAEEDEHLPSEAQLAQQSALRFYSVLGALCSLIIGGGILLSILGSRMALPPEQGGFGLEASIIGTIFLAISTSLPELVISFASVRMGFLDMAVGNVLGSNMFNLLIIFVADTALRGRSLLRQASFKNWTSVGLIVLLTLLAGALLRTKSRKTTLPIAVAMLLLYLAAMLLFM</sequence>
<feature type="transmembrane region" description="Helical" evidence="5">
    <location>
        <begin position="92"/>
        <end position="110"/>
    </location>
</feature>
<evidence type="ECO:0000256" key="1">
    <source>
        <dbReference type="ARBA" id="ARBA00004141"/>
    </source>
</evidence>
<dbReference type="InterPro" id="IPR004481">
    <property type="entry name" value="K/Na/Ca-exchanger"/>
</dbReference>
<keyword evidence="2 5" id="KW-0812">Transmembrane</keyword>
<protein>
    <submittedName>
        <fullName evidence="7">Inner membrane protein YrbG</fullName>
    </submittedName>
</protein>
<feature type="transmembrane region" description="Helical" evidence="5">
    <location>
        <begin position="12"/>
        <end position="34"/>
    </location>
</feature>
<feature type="domain" description="Sodium/calcium exchanger membrane region" evidence="6">
    <location>
        <begin position="15"/>
        <end position="148"/>
    </location>
</feature>
<comment type="subcellular location">
    <subcellularLocation>
        <location evidence="1">Membrane</location>
        <topology evidence="1">Multi-pass membrane protein</topology>
    </subcellularLocation>
</comment>
<feature type="transmembrane region" description="Helical" evidence="5">
    <location>
        <begin position="231"/>
        <end position="250"/>
    </location>
</feature>
<feature type="transmembrane region" description="Helical" evidence="5">
    <location>
        <begin position="327"/>
        <end position="346"/>
    </location>
</feature>
<gene>
    <name evidence="7" type="primary">yrbG</name>
    <name evidence="7" type="ORF">SCARR_02233</name>
</gene>
<keyword evidence="3 5" id="KW-1133">Transmembrane helix</keyword>
<feature type="transmembrane region" description="Helical" evidence="5">
    <location>
        <begin position="122"/>
        <end position="140"/>
    </location>
</feature>
<evidence type="ECO:0000256" key="5">
    <source>
        <dbReference type="SAM" id="Phobius"/>
    </source>
</evidence>
<accession>A0A6C2UIX4</accession>
<dbReference type="AlphaFoldDB" id="A0A6C2UIX4"/>
<feature type="transmembrane region" description="Helical" evidence="5">
    <location>
        <begin position="303"/>
        <end position="320"/>
    </location>
</feature>
<dbReference type="Gene3D" id="1.20.1420.30">
    <property type="entry name" value="NCX, central ion-binding region"/>
    <property type="match status" value="1"/>
</dbReference>
<dbReference type="GO" id="GO:0008273">
    <property type="term" value="F:calcium, potassium:sodium antiporter activity"/>
    <property type="evidence" value="ECO:0007669"/>
    <property type="project" value="TreeGrafter"/>
</dbReference>
<keyword evidence="4 5" id="KW-0472">Membrane</keyword>
<dbReference type="GO" id="GO:0006874">
    <property type="term" value="P:intracellular calcium ion homeostasis"/>
    <property type="evidence" value="ECO:0007669"/>
    <property type="project" value="TreeGrafter"/>
</dbReference>
<dbReference type="RefSeq" id="WP_136061612.1">
    <property type="nucleotide sequence ID" value="NZ_CAAHFH010000001.1"/>
</dbReference>
<dbReference type="EMBL" id="CAAHFH010000001">
    <property type="protein sequence ID" value="VGO20172.1"/>
    <property type="molecule type" value="Genomic_DNA"/>
</dbReference>
<dbReference type="GO" id="GO:0005886">
    <property type="term" value="C:plasma membrane"/>
    <property type="evidence" value="ECO:0007669"/>
    <property type="project" value="TreeGrafter"/>
</dbReference>
<organism evidence="7 8">
    <name type="scientific">Pontiella sulfatireligans</name>
    <dbReference type="NCBI Taxonomy" id="2750658"/>
    <lineage>
        <taxon>Bacteria</taxon>
        <taxon>Pseudomonadati</taxon>
        <taxon>Kiritimatiellota</taxon>
        <taxon>Kiritimatiellia</taxon>
        <taxon>Kiritimatiellales</taxon>
        <taxon>Pontiellaceae</taxon>
        <taxon>Pontiella</taxon>
    </lineage>
</organism>
<dbReference type="GO" id="GO:0005262">
    <property type="term" value="F:calcium channel activity"/>
    <property type="evidence" value="ECO:0007669"/>
    <property type="project" value="TreeGrafter"/>
</dbReference>
<evidence type="ECO:0000256" key="3">
    <source>
        <dbReference type="ARBA" id="ARBA00022989"/>
    </source>
</evidence>
<reference evidence="7 8" key="1">
    <citation type="submission" date="2019-04" db="EMBL/GenBank/DDBJ databases">
        <authorList>
            <person name="Van Vliet M D."/>
        </authorList>
    </citation>
    <scope>NUCLEOTIDE SEQUENCE [LARGE SCALE GENOMIC DNA]</scope>
    <source>
        <strain evidence="7 8">F21</strain>
    </source>
</reference>
<dbReference type="InterPro" id="IPR044880">
    <property type="entry name" value="NCX_ion-bd_dom_sf"/>
</dbReference>
<feature type="transmembrane region" description="Helical" evidence="5">
    <location>
        <begin position="262"/>
        <end position="283"/>
    </location>
</feature>
<proteinExistence type="predicted"/>
<dbReference type="InterPro" id="IPR004837">
    <property type="entry name" value="NaCa_Exmemb"/>
</dbReference>
<feature type="domain" description="Sodium/calcium exchanger membrane region" evidence="6">
    <location>
        <begin position="215"/>
        <end position="346"/>
    </location>
</feature>
<keyword evidence="8" id="KW-1185">Reference proteome</keyword>
<name>A0A6C2UIX4_9BACT</name>
<dbReference type="PANTHER" id="PTHR10846:SF8">
    <property type="entry name" value="INNER MEMBRANE PROTEIN YRBG"/>
    <property type="match status" value="1"/>
</dbReference>
<evidence type="ECO:0000259" key="6">
    <source>
        <dbReference type="Pfam" id="PF01699"/>
    </source>
</evidence>
<evidence type="ECO:0000313" key="7">
    <source>
        <dbReference type="EMBL" id="VGO20172.1"/>
    </source>
</evidence>